<dbReference type="Pfam" id="PF07517">
    <property type="entry name" value="SecA_DEAD"/>
    <property type="match status" value="1"/>
</dbReference>
<feature type="region of interest" description="Disordered" evidence="1">
    <location>
        <begin position="635"/>
        <end position="664"/>
    </location>
</feature>
<name>A0A7S2MPH4_9DINO</name>
<gene>
    <name evidence="3" type="ORF">BRAN1462_LOCUS3169</name>
</gene>
<dbReference type="GO" id="GO:0017038">
    <property type="term" value="P:protein import"/>
    <property type="evidence" value="ECO:0007669"/>
    <property type="project" value="InterPro"/>
</dbReference>
<dbReference type="SMART" id="SM00327">
    <property type="entry name" value="VWA"/>
    <property type="match status" value="1"/>
</dbReference>
<evidence type="ECO:0000259" key="2">
    <source>
        <dbReference type="SMART" id="SM00327"/>
    </source>
</evidence>
<dbReference type="SUPFAM" id="SSF53300">
    <property type="entry name" value="vWA-like"/>
    <property type="match status" value="1"/>
</dbReference>
<dbReference type="GO" id="GO:0006886">
    <property type="term" value="P:intracellular protein transport"/>
    <property type="evidence" value="ECO:0007669"/>
    <property type="project" value="InterPro"/>
</dbReference>
<dbReference type="GO" id="GO:0005524">
    <property type="term" value="F:ATP binding"/>
    <property type="evidence" value="ECO:0007669"/>
    <property type="project" value="InterPro"/>
</dbReference>
<dbReference type="EMBL" id="HBGW01004838">
    <property type="protein sequence ID" value="CAD9494803.1"/>
    <property type="molecule type" value="Transcribed_RNA"/>
</dbReference>
<dbReference type="GO" id="GO:0006605">
    <property type="term" value="P:protein targeting"/>
    <property type="evidence" value="ECO:0007669"/>
    <property type="project" value="InterPro"/>
</dbReference>
<dbReference type="Gene3D" id="3.40.50.300">
    <property type="entry name" value="P-loop containing nucleotide triphosphate hydrolases"/>
    <property type="match status" value="2"/>
</dbReference>
<protein>
    <recommendedName>
        <fullName evidence="2">VWFA domain-containing protein</fullName>
    </recommendedName>
</protein>
<dbReference type="InterPro" id="IPR011115">
    <property type="entry name" value="SecA_DEAD"/>
</dbReference>
<sequence>MKDKFDLLVLPHHTQVICLLVFRCFLETKRSGSEPHALIAQVGTGEGKSMIIAALALYVVVVLRKKAHVVVDDETLLDRDFWTFKPLFDAFTVPAAANSASNTTRPIASKLCVSEDRLSGFHRDDARLESLSARVDADADICYCEAKHVQSFYASIARGGNQDFDGYEGRVLILDEVDALIIDEEPNEAFVYPNKELSEMATTVAEAMAGGATPGRLQEALRDSPHPAAERVVREMCQEWTRGARMKASDDFVYAKEMGRYCALQGGRANPKAWSLALECRNFQDGLSREILFQERLFVMSRPRVFRKYHRIMGLSGSIGSGAERAFLKETYRAAFFEVPPFLKTCRGSPFHEAVPVALGSQRQAVYVEASPGAQLTRLAEVVFEARERVPVLVIARDRAQCDHLVESLRQAARSRGLGSTSDDMVRSLSRTLFESDPEQWKDNLNRSTLPLGDGSGADKCWRVTVADPRGGRGTDYRVDDPAVDAWGGLLLVPTAIPTSQREWTQYLGRTARQDRRGQFCAVLCAAEYAALSAKYGEALPSEGSGATSLEAVEAIISWGDREIAGRIRASAALYHCGVRVNEICEELFGRQPQLLRDPLARERLVEICQRLRWMGVGEVDDLASQIPGFKPAALPSEARDLGRPQEPPVAADAPAAGPQRMVSAGGAALPRGQADAPPKVVIFCLDWSLSMLSQDTGTNLTRFGTCVACVRRILRDQVRDQDLVGVVGFGAQVETVVPPTVKGTGAAQVDARIAGLKAQMLGGTCFFDAVSTCLQQLGQAGLAPAHAPRWLVCLTDGDDLGSRRENMSGELVTRALETSPPANLNMVMITVGKLKERNVRVVDGWVARVASRGGFAQHLSERNATAITSAFGVVAECLGAEVGGANEC</sequence>
<reference evidence="3" key="1">
    <citation type="submission" date="2021-01" db="EMBL/GenBank/DDBJ databases">
        <authorList>
            <person name="Corre E."/>
            <person name="Pelletier E."/>
            <person name="Niang G."/>
            <person name="Scheremetjew M."/>
            <person name="Finn R."/>
            <person name="Kale V."/>
            <person name="Holt S."/>
            <person name="Cochrane G."/>
            <person name="Meng A."/>
            <person name="Brown T."/>
            <person name="Cohen L."/>
        </authorList>
    </citation>
    <scope>NUCLEOTIDE SEQUENCE</scope>
    <source>
        <strain evidence="3">RCC3387</strain>
    </source>
</reference>
<dbReference type="InterPro" id="IPR002035">
    <property type="entry name" value="VWF_A"/>
</dbReference>
<proteinExistence type="predicted"/>
<dbReference type="PANTHER" id="PTHR30612:SF0">
    <property type="entry name" value="CHLOROPLAST PROTEIN-TRANSPORTING ATPASE"/>
    <property type="match status" value="1"/>
</dbReference>
<feature type="compositionally biased region" description="Low complexity" evidence="1">
    <location>
        <begin position="649"/>
        <end position="659"/>
    </location>
</feature>
<feature type="domain" description="VWFA" evidence="2">
    <location>
        <begin position="679"/>
        <end position="865"/>
    </location>
</feature>
<accession>A0A7S2MPH4</accession>
<dbReference type="SUPFAM" id="SSF52540">
    <property type="entry name" value="P-loop containing nucleoside triphosphate hydrolases"/>
    <property type="match status" value="1"/>
</dbReference>
<dbReference type="GO" id="GO:0016020">
    <property type="term" value="C:membrane"/>
    <property type="evidence" value="ECO:0007669"/>
    <property type="project" value="InterPro"/>
</dbReference>
<dbReference type="PANTHER" id="PTHR30612">
    <property type="entry name" value="SECA INNER MEMBRANE COMPONENT OF SEC PROTEIN SECRETION SYSTEM"/>
    <property type="match status" value="1"/>
</dbReference>
<dbReference type="AlphaFoldDB" id="A0A7S2MPH4"/>
<organism evidence="3">
    <name type="scientific">Zooxanthella nutricula</name>
    <dbReference type="NCBI Taxonomy" id="1333877"/>
    <lineage>
        <taxon>Eukaryota</taxon>
        <taxon>Sar</taxon>
        <taxon>Alveolata</taxon>
        <taxon>Dinophyceae</taxon>
        <taxon>Peridiniales</taxon>
        <taxon>Peridiniales incertae sedis</taxon>
        <taxon>Zooxanthella</taxon>
    </lineage>
</organism>
<evidence type="ECO:0000313" key="3">
    <source>
        <dbReference type="EMBL" id="CAD9494803.1"/>
    </source>
</evidence>
<dbReference type="InterPro" id="IPR000185">
    <property type="entry name" value="SecA"/>
</dbReference>
<dbReference type="Pfam" id="PF13519">
    <property type="entry name" value="VWA_2"/>
    <property type="match status" value="1"/>
</dbReference>
<dbReference type="CDD" id="cd00198">
    <property type="entry name" value="vWFA"/>
    <property type="match status" value="1"/>
</dbReference>
<dbReference type="InterPro" id="IPR027417">
    <property type="entry name" value="P-loop_NTPase"/>
</dbReference>
<dbReference type="Gene3D" id="3.40.50.410">
    <property type="entry name" value="von Willebrand factor, type A domain"/>
    <property type="match status" value="1"/>
</dbReference>
<dbReference type="InterPro" id="IPR036465">
    <property type="entry name" value="vWFA_dom_sf"/>
</dbReference>
<evidence type="ECO:0000256" key="1">
    <source>
        <dbReference type="SAM" id="MobiDB-lite"/>
    </source>
</evidence>